<evidence type="ECO:0000313" key="1">
    <source>
        <dbReference type="EMBL" id="JAH42179.1"/>
    </source>
</evidence>
<name>A0A0E9SLB3_ANGAN</name>
<organism evidence="1">
    <name type="scientific">Anguilla anguilla</name>
    <name type="common">European freshwater eel</name>
    <name type="synonym">Muraena anguilla</name>
    <dbReference type="NCBI Taxonomy" id="7936"/>
    <lineage>
        <taxon>Eukaryota</taxon>
        <taxon>Metazoa</taxon>
        <taxon>Chordata</taxon>
        <taxon>Craniata</taxon>
        <taxon>Vertebrata</taxon>
        <taxon>Euteleostomi</taxon>
        <taxon>Actinopterygii</taxon>
        <taxon>Neopterygii</taxon>
        <taxon>Teleostei</taxon>
        <taxon>Anguilliformes</taxon>
        <taxon>Anguillidae</taxon>
        <taxon>Anguilla</taxon>
    </lineage>
</organism>
<reference evidence="1" key="2">
    <citation type="journal article" date="2015" name="Fish Shellfish Immunol.">
        <title>Early steps in the European eel (Anguilla anguilla)-Vibrio vulnificus interaction in the gills: Role of the RtxA13 toxin.</title>
        <authorList>
            <person name="Callol A."/>
            <person name="Pajuelo D."/>
            <person name="Ebbesson L."/>
            <person name="Teles M."/>
            <person name="MacKenzie S."/>
            <person name="Amaro C."/>
        </authorList>
    </citation>
    <scope>NUCLEOTIDE SEQUENCE</scope>
</reference>
<dbReference type="AlphaFoldDB" id="A0A0E9SLB3"/>
<protein>
    <submittedName>
        <fullName evidence="1">Uncharacterized protein</fullName>
    </submittedName>
</protein>
<dbReference type="EMBL" id="GBXM01066398">
    <property type="protein sequence ID" value="JAH42179.1"/>
    <property type="molecule type" value="Transcribed_RNA"/>
</dbReference>
<accession>A0A0E9SLB3</accession>
<sequence length="23" mass="2560">MLTGNLNAKDVPKEYISLLYGYG</sequence>
<proteinExistence type="predicted"/>
<reference evidence="1" key="1">
    <citation type="submission" date="2014-11" db="EMBL/GenBank/DDBJ databases">
        <authorList>
            <person name="Amaro Gonzalez C."/>
        </authorList>
    </citation>
    <scope>NUCLEOTIDE SEQUENCE</scope>
</reference>